<gene>
    <name evidence="2" type="ORF">C1I98_17565</name>
</gene>
<dbReference type="Gene3D" id="1.25.40.10">
    <property type="entry name" value="Tetratricopeptide repeat domain"/>
    <property type="match status" value="2"/>
</dbReference>
<protein>
    <recommendedName>
        <fullName evidence="4">Tetratricopeptide repeat protein</fullName>
    </recommendedName>
</protein>
<dbReference type="Proteomes" id="UP000248544">
    <property type="component" value="Unassembled WGS sequence"/>
</dbReference>
<dbReference type="PANTHER" id="PTHR47691:SF3">
    <property type="entry name" value="HTH-TYPE TRANSCRIPTIONAL REGULATOR RV0890C-RELATED"/>
    <property type="match status" value="1"/>
</dbReference>
<dbReference type="Pfam" id="PF13424">
    <property type="entry name" value="TPR_12"/>
    <property type="match status" value="1"/>
</dbReference>
<dbReference type="SUPFAM" id="SSF48452">
    <property type="entry name" value="TPR-like"/>
    <property type="match status" value="1"/>
</dbReference>
<proteinExistence type="predicted"/>
<dbReference type="SMART" id="SM00028">
    <property type="entry name" value="TPR"/>
    <property type="match status" value="3"/>
</dbReference>
<dbReference type="InterPro" id="IPR019734">
    <property type="entry name" value="TPR_rpt"/>
</dbReference>
<feature type="compositionally biased region" description="Basic residues" evidence="1">
    <location>
        <begin position="1"/>
        <end position="14"/>
    </location>
</feature>
<evidence type="ECO:0000313" key="2">
    <source>
        <dbReference type="EMBL" id="PZG44207.1"/>
    </source>
</evidence>
<sequence length="261" mass="27598">MGHLPRPRRPRRPLRQPGPPPPRHRAHRPGPPPHPRTGRHDDIADLFCNRADHSMAVEGVAAARADYEQAAALARQAGSATYLAAALRGLGDIALLEGRPDEAERHYTDALARFDPHAMRSVGNRARTLVGLGRIAHLRGDLPAALEFHRRAAETAVSMGAFPEPARPLEALAGVAFAEGDAAAAAVLLGAAVTLRGTPTPPGTETSALTGHVRQALGGRSYECAYARGLAMSRARALLQAGVSEQVITASPLYTLFGESL</sequence>
<feature type="region of interest" description="Disordered" evidence="1">
    <location>
        <begin position="1"/>
        <end position="41"/>
    </location>
</feature>
<name>A0A2W2HDC1_9ACTN</name>
<dbReference type="EMBL" id="POUA01000127">
    <property type="protein sequence ID" value="PZG44207.1"/>
    <property type="molecule type" value="Genomic_DNA"/>
</dbReference>
<organism evidence="2 3">
    <name type="scientific">Spongiactinospora gelatinilytica</name>
    <dbReference type="NCBI Taxonomy" id="2666298"/>
    <lineage>
        <taxon>Bacteria</taxon>
        <taxon>Bacillati</taxon>
        <taxon>Actinomycetota</taxon>
        <taxon>Actinomycetes</taxon>
        <taxon>Streptosporangiales</taxon>
        <taxon>Streptosporangiaceae</taxon>
        <taxon>Spongiactinospora</taxon>
    </lineage>
</organism>
<evidence type="ECO:0000256" key="1">
    <source>
        <dbReference type="SAM" id="MobiDB-lite"/>
    </source>
</evidence>
<dbReference type="InterPro" id="IPR011990">
    <property type="entry name" value="TPR-like_helical_dom_sf"/>
</dbReference>
<evidence type="ECO:0000313" key="3">
    <source>
        <dbReference type="Proteomes" id="UP000248544"/>
    </source>
</evidence>
<reference evidence="2 3" key="1">
    <citation type="submission" date="2018-01" db="EMBL/GenBank/DDBJ databases">
        <title>Draft genome sequence of Sphaerisporangium sp. 7K107.</title>
        <authorList>
            <person name="Sahin N."/>
            <person name="Saygin H."/>
            <person name="Ay H."/>
        </authorList>
    </citation>
    <scope>NUCLEOTIDE SEQUENCE [LARGE SCALE GENOMIC DNA]</scope>
    <source>
        <strain evidence="2 3">7K107</strain>
    </source>
</reference>
<accession>A0A2W2HDC1</accession>
<comment type="caution">
    <text evidence="2">The sequence shown here is derived from an EMBL/GenBank/DDBJ whole genome shotgun (WGS) entry which is preliminary data.</text>
</comment>
<keyword evidence="3" id="KW-1185">Reference proteome</keyword>
<dbReference type="AlphaFoldDB" id="A0A2W2HDC1"/>
<evidence type="ECO:0008006" key="4">
    <source>
        <dbReference type="Google" id="ProtNLM"/>
    </source>
</evidence>
<dbReference type="PANTHER" id="PTHR47691">
    <property type="entry name" value="REGULATOR-RELATED"/>
    <property type="match status" value="1"/>
</dbReference>
<dbReference type="RefSeq" id="WP_111168538.1">
    <property type="nucleotide sequence ID" value="NZ_POUA01000127.1"/>
</dbReference>